<proteinExistence type="inferred from homology"/>
<evidence type="ECO:0000256" key="8">
    <source>
        <dbReference type="ARBA" id="ARBA00023170"/>
    </source>
</evidence>
<keyword evidence="8 12" id="KW-0675">Receptor</keyword>
<dbReference type="Proteomes" id="UP000320781">
    <property type="component" value="Unassembled WGS sequence"/>
</dbReference>
<evidence type="ECO:0000313" key="13">
    <source>
        <dbReference type="Proteomes" id="UP000320781"/>
    </source>
</evidence>
<evidence type="ECO:0000256" key="5">
    <source>
        <dbReference type="ARBA" id="ARBA00022729"/>
    </source>
</evidence>
<dbReference type="GO" id="GO:0009279">
    <property type="term" value="C:cell outer membrane"/>
    <property type="evidence" value="ECO:0007669"/>
    <property type="project" value="UniProtKB-SubCell"/>
</dbReference>
<dbReference type="AlphaFoldDB" id="A0A523QLU5"/>
<keyword evidence="3 10" id="KW-1134">Transmembrane beta strand</keyword>
<comment type="subcellular location">
    <subcellularLocation>
        <location evidence="1 10">Cell outer membrane</location>
        <topology evidence="1 10">Multi-pass membrane protein</topology>
    </subcellularLocation>
</comment>
<comment type="similarity">
    <text evidence="10">Belongs to the TonB-dependent receptor family.</text>
</comment>
<dbReference type="Gene3D" id="2.40.170.20">
    <property type="entry name" value="TonB-dependent receptor, beta-barrel domain"/>
    <property type="match status" value="1"/>
</dbReference>
<dbReference type="GO" id="GO:0015344">
    <property type="term" value="F:siderophore uptake transmembrane transporter activity"/>
    <property type="evidence" value="ECO:0007669"/>
    <property type="project" value="TreeGrafter"/>
</dbReference>
<accession>A0A523QLU5</accession>
<sequence>MEAEEDCVAARFTKGVYNDKQIPLVPNYKVFFGLELFLPYAFSLAPEFRYTGKCYLGDDKNNNGEKLSDYSLVDILLRYRPTNHKHKLSAFVGVENLFNEEYSTLGYEDFLENPEYNVYYPSPGRNFKAGLSFIF</sequence>
<dbReference type="SUPFAM" id="SSF56935">
    <property type="entry name" value="Porins"/>
    <property type="match status" value="1"/>
</dbReference>
<keyword evidence="9 10" id="KW-0998">Cell outer membrane</keyword>
<evidence type="ECO:0000256" key="10">
    <source>
        <dbReference type="PROSITE-ProRule" id="PRU01360"/>
    </source>
</evidence>
<comment type="caution">
    <text evidence="12">The sequence shown here is derived from an EMBL/GenBank/DDBJ whole genome shotgun (WGS) entry which is preliminary data.</text>
</comment>
<keyword evidence="4 10" id="KW-0812">Transmembrane</keyword>
<evidence type="ECO:0000256" key="7">
    <source>
        <dbReference type="ARBA" id="ARBA00023136"/>
    </source>
</evidence>
<dbReference type="InterPro" id="IPR036942">
    <property type="entry name" value="Beta-barrel_TonB_sf"/>
</dbReference>
<feature type="domain" description="TonB-dependent receptor-like beta-barrel" evidence="11">
    <location>
        <begin position="14"/>
        <end position="97"/>
    </location>
</feature>
<evidence type="ECO:0000256" key="2">
    <source>
        <dbReference type="ARBA" id="ARBA00022448"/>
    </source>
</evidence>
<dbReference type="InterPro" id="IPR039426">
    <property type="entry name" value="TonB-dep_rcpt-like"/>
</dbReference>
<dbReference type="PROSITE" id="PS52016">
    <property type="entry name" value="TONB_DEPENDENT_REC_3"/>
    <property type="match status" value="1"/>
</dbReference>
<evidence type="ECO:0000256" key="9">
    <source>
        <dbReference type="ARBA" id="ARBA00023237"/>
    </source>
</evidence>
<evidence type="ECO:0000259" key="11">
    <source>
        <dbReference type="Pfam" id="PF00593"/>
    </source>
</evidence>
<evidence type="ECO:0000256" key="3">
    <source>
        <dbReference type="ARBA" id="ARBA00022452"/>
    </source>
</evidence>
<keyword evidence="5" id="KW-0732">Signal</keyword>
<name>A0A523QLU5_UNCAE</name>
<evidence type="ECO:0000256" key="1">
    <source>
        <dbReference type="ARBA" id="ARBA00004571"/>
    </source>
</evidence>
<evidence type="ECO:0000313" key="12">
    <source>
        <dbReference type="EMBL" id="TES86733.1"/>
    </source>
</evidence>
<dbReference type="Pfam" id="PF00593">
    <property type="entry name" value="TonB_dep_Rec_b-barrel"/>
    <property type="match status" value="1"/>
</dbReference>
<dbReference type="GO" id="GO:0044718">
    <property type="term" value="P:siderophore transmembrane transport"/>
    <property type="evidence" value="ECO:0007669"/>
    <property type="project" value="TreeGrafter"/>
</dbReference>
<dbReference type="InterPro" id="IPR000531">
    <property type="entry name" value="Beta-barrel_TonB"/>
</dbReference>
<dbReference type="EMBL" id="SOKU01000053">
    <property type="protein sequence ID" value="TES86733.1"/>
    <property type="molecule type" value="Genomic_DNA"/>
</dbReference>
<keyword evidence="6" id="KW-0798">TonB box</keyword>
<keyword evidence="7 10" id="KW-0472">Membrane</keyword>
<reference evidence="12 13" key="1">
    <citation type="submission" date="2019-03" db="EMBL/GenBank/DDBJ databases">
        <title>Metabolic potential of uncultured bacteria and archaea associated with petroleum seepage in deep-sea sediments.</title>
        <authorList>
            <person name="Dong X."/>
            <person name="Hubert C."/>
        </authorList>
    </citation>
    <scope>NUCLEOTIDE SEQUENCE [LARGE SCALE GENOMIC DNA]</scope>
    <source>
        <strain evidence="12">E44_bin92</strain>
    </source>
</reference>
<dbReference type="PANTHER" id="PTHR30069">
    <property type="entry name" value="TONB-DEPENDENT OUTER MEMBRANE RECEPTOR"/>
    <property type="match status" value="1"/>
</dbReference>
<evidence type="ECO:0000256" key="4">
    <source>
        <dbReference type="ARBA" id="ARBA00022692"/>
    </source>
</evidence>
<organism evidence="12 13">
    <name type="scientific">Aerophobetes bacterium</name>
    <dbReference type="NCBI Taxonomy" id="2030807"/>
    <lineage>
        <taxon>Bacteria</taxon>
        <taxon>Candidatus Aerophobota</taxon>
    </lineage>
</organism>
<keyword evidence="2 10" id="KW-0813">Transport</keyword>
<protein>
    <submittedName>
        <fullName evidence="12">TonB-dependent receptor</fullName>
    </submittedName>
</protein>
<evidence type="ECO:0000256" key="6">
    <source>
        <dbReference type="ARBA" id="ARBA00023077"/>
    </source>
</evidence>
<dbReference type="PANTHER" id="PTHR30069:SF29">
    <property type="entry name" value="HEMOGLOBIN AND HEMOGLOBIN-HAPTOGLOBIN-BINDING PROTEIN 1-RELATED"/>
    <property type="match status" value="1"/>
</dbReference>
<gene>
    <name evidence="12" type="ORF">E3J95_01235</name>
</gene>